<proteinExistence type="predicted"/>
<reference evidence="1 2" key="1">
    <citation type="journal article" date="2023" name="Sci. Data">
        <title>Genome assembly of the Korean intertidal mud-creeper Batillaria attramentaria.</title>
        <authorList>
            <person name="Patra A.K."/>
            <person name="Ho P.T."/>
            <person name="Jun S."/>
            <person name="Lee S.J."/>
            <person name="Kim Y."/>
            <person name="Won Y.J."/>
        </authorList>
    </citation>
    <scope>NUCLEOTIDE SEQUENCE [LARGE SCALE GENOMIC DNA]</scope>
    <source>
        <strain evidence="1">Wonlab-2016</strain>
    </source>
</reference>
<evidence type="ECO:0000313" key="1">
    <source>
        <dbReference type="EMBL" id="KAK7478525.1"/>
    </source>
</evidence>
<dbReference type="Proteomes" id="UP001519460">
    <property type="component" value="Unassembled WGS sequence"/>
</dbReference>
<accession>A0ABD0JV24</accession>
<sequence length="69" mass="7500">MRACSRHHAERVRCCRMFGSAKKGLRLEFSLFSIGLKAQAGMGCKNESAGPKYEETVEAGSARCSLFAA</sequence>
<protein>
    <submittedName>
        <fullName evidence="1">Uncharacterized protein</fullName>
    </submittedName>
</protein>
<comment type="caution">
    <text evidence="1">The sequence shown here is derived from an EMBL/GenBank/DDBJ whole genome shotgun (WGS) entry which is preliminary data.</text>
</comment>
<gene>
    <name evidence="1" type="ORF">BaRGS_00030197</name>
</gene>
<organism evidence="1 2">
    <name type="scientific">Batillaria attramentaria</name>
    <dbReference type="NCBI Taxonomy" id="370345"/>
    <lineage>
        <taxon>Eukaryota</taxon>
        <taxon>Metazoa</taxon>
        <taxon>Spiralia</taxon>
        <taxon>Lophotrochozoa</taxon>
        <taxon>Mollusca</taxon>
        <taxon>Gastropoda</taxon>
        <taxon>Caenogastropoda</taxon>
        <taxon>Sorbeoconcha</taxon>
        <taxon>Cerithioidea</taxon>
        <taxon>Batillariidae</taxon>
        <taxon>Batillaria</taxon>
    </lineage>
</organism>
<evidence type="ECO:0000313" key="2">
    <source>
        <dbReference type="Proteomes" id="UP001519460"/>
    </source>
</evidence>
<dbReference type="EMBL" id="JACVVK020000323">
    <property type="protein sequence ID" value="KAK7478525.1"/>
    <property type="molecule type" value="Genomic_DNA"/>
</dbReference>
<name>A0ABD0JV24_9CAEN</name>
<keyword evidence="2" id="KW-1185">Reference proteome</keyword>
<dbReference type="AlphaFoldDB" id="A0ABD0JV24"/>